<protein>
    <submittedName>
        <fullName evidence="5">PAS domain-containing protein</fullName>
    </submittedName>
</protein>
<accession>A0ABW2BF97</accession>
<dbReference type="Gene3D" id="1.10.287.950">
    <property type="entry name" value="Methyl-accepting chemotaxis protein"/>
    <property type="match status" value="1"/>
</dbReference>
<feature type="domain" description="Methyl-accepting transducer" evidence="2">
    <location>
        <begin position="368"/>
        <end position="560"/>
    </location>
</feature>
<dbReference type="PRINTS" id="PR00260">
    <property type="entry name" value="CHEMTRNSDUCR"/>
</dbReference>
<name>A0ABW2BF97_9HYPH</name>
<dbReference type="InterPro" id="IPR000014">
    <property type="entry name" value="PAS"/>
</dbReference>
<dbReference type="SUPFAM" id="SSF141371">
    <property type="entry name" value="PilZ domain-like"/>
    <property type="match status" value="1"/>
</dbReference>
<organism evidence="5 6">
    <name type="scientific">Methylobacterium komagatae</name>
    <dbReference type="NCBI Taxonomy" id="374425"/>
    <lineage>
        <taxon>Bacteria</taxon>
        <taxon>Pseudomonadati</taxon>
        <taxon>Pseudomonadota</taxon>
        <taxon>Alphaproteobacteria</taxon>
        <taxon>Hyphomicrobiales</taxon>
        <taxon>Methylobacteriaceae</taxon>
        <taxon>Methylobacterium</taxon>
    </lineage>
</organism>
<keyword evidence="1" id="KW-0807">Transducer</keyword>
<dbReference type="CDD" id="cd00130">
    <property type="entry name" value="PAS"/>
    <property type="match status" value="3"/>
</dbReference>
<dbReference type="PROSITE" id="PS50113">
    <property type="entry name" value="PAC"/>
    <property type="match status" value="3"/>
</dbReference>
<evidence type="ECO:0000259" key="3">
    <source>
        <dbReference type="PROSITE" id="PS50112"/>
    </source>
</evidence>
<dbReference type="SUPFAM" id="SSF55785">
    <property type="entry name" value="PYP-like sensor domain (PAS domain)"/>
    <property type="match status" value="3"/>
</dbReference>
<evidence type="ECO:0000313" key="5">
    <source>
        <dbReference type="EMBL" id="MFC6789024.1"/>
    </source>
</evidence>
<dbReference type="InterPro" id="IPR001610">
    <property type="entry name" value="PAC"/>
</dbReference>
<comment type="caution">
    <text evidence="5">The sequence shown here is derived from an EMBL/GenBank/DDBJ whole genome shotgun (WGS) entry which is preliminary data.</text>
</comment>
<dbReference type="PANTHER" id="PTHR24422:SF10">
    <property type="entry name" value="CHEMOTAXIS PROTEIN METHYLTRANSFERASE 2"/>
    <property type="match status" value="1"/>
</dbReference>
<dbReference type="NCBIfam" id="TIGR00229">
    <property type="entry name" value="sensory_box"/>
    <property type="match status" value="3"/>
</dbReference>
<dbReference type="SMART" id="SM00086">
    <property type="entry name" value="PAC"/>
    <property type="match status" value="3"/>
</dbReference>
<dbReference type="InterPro" id="IPR035965">
    <property type="entry name" value="PAS-like_dom_sf"/>
</dbReference>
<dbReference type="Pfam" id="PF00015">
    <property type="entry name" value="MCPsignal"/>
    <property type="match status" value="1"/>
</dbReference>
<sequence length="644" mass="69877">MAALDRSRARVEFSPDGTVQVANANFLDLMGYTLAEIVGRRHTMFVAEAERDSDAYRLFWESLRRGEAQTREFKRIAKDGRAVWIQATYDPVLDRAGRVTRVVKFASDVTAQVLRTLDHDGQLDALHRSQAVIEFALDGTILTANANFLDAVGYRVEEIRGRHHSLFVDTAEQAGAVYRGFWERLGRGEFASGEFRRIAKGGREIWIQATYNPIRDRDGVPVKVVKFASDITRQKLHAADATGQLAAVNRSQAVIEFAPDATVLNANENFLATVGYGIEEVRGQPHAMFVDAHYAQSPDYAAFWERLRRGEFSTGMFQRFAKGGRPVWIQASYNPIFDPNGRLTKIVKYATDVTANMAARSVAINAAEQTLEHFQAITASVEAMNAAAAGISHSMVQSKEAVDDIHSRADVADAATERLKSAASAMGGVASMIAGIAQQINLLALNATIEAARAGEAGRGFAVVATEVKELAGQAAAATARIGGEVVGMQAVSAEVANTLASITSAIGTISTHVEGVSAATGEQQRATGDILARMRQAASGVSSIGTSLDDWTDGMEERRSERRARVFLPAEILWDGQRVSCSVRDLTEGGARLHVARPDQIPDRFVLALEDGRRFECETRHRAGAAINAQFRSRAAGRARQAA</sequence>
<dbReference type="InterPro" id="IPR000700">
    <property type="entry name" value="PAS-assoc_C"/>
</dbReference>
<dbReference type="InterPro" id="IPR050903">
    <property type="entry name" value="Bact_Chemotaxis_MeTrfase"/>
</dbReference>
<dbReference type="InterPro" id="IPR009875">
    <property type="entry name" value="PilZ_domain"/>
</dbReference>
<reference evidence="6" key="1">
    <citation type="journal article" date="2019" name="Int. J. Syst. Evol. Microbiol.">
        <title>The Global Catalogue of Microorganisms (GCM) 10K type strain sequencing project: providing services to taxonomists for standard genome sequencing and annotation.</title>
        <authorList>
            <consortium name="The Broad Institute Genomics Platform"/>
            <consortium name="The Broad Institute Genome Sequencing Center for Infectious Disease"/>
            <person name="Wu L."/>
            <person name="Ma J."/>
        </authorList>
    </citation>
    <scope>NUCLEOTIDE SEQUENCE [LARGE SCALE GENOMIC DNA]</scope>
    <source>
        <strain evidence="6">CCUG 48316</strain>
    </source>
</reference>
<dbReference type="Gene3D" id="2.40.10.220">
    <property type="entry name" value="predicted glycosyltransferase like domains"/>
    <property type="match status" value="1"/>
</dbReference>
<dbReference type="InterPro" id="IPR004090">
    <property type="entry name" value="Chemotax_Me-accpt_rcpt"/>
</dbReference>
<dbReference type="SMART" id="SM00283">
    <property type="entry name" value="MA"/>
    <property type="match status" value="1"/>
</dbReference>
<dbReference type="Pfam" id="PF08447">
    <property type="entry name" value="PAS_3"/>
    <property type="match status" value="3"/>
</dbReference>
<evidence type="ECO:0000259" key="4">
    <source>
        <dbReference type="PROSITE" id="PS50113"/>
    </source>
</evidence>
<feature type="domain" description="PAS" evidence="3">
    <location>
        <begin position="16"/>
        <end position="66"/>
    </location>
</feature>
<feature type="domain" description="PAC" evidence="4">
    <location>
        <begin position="69"/>
        <end position="121"/>
    </location>
</feature>
<dbReference type="PROSITE" id="PS50111">
    <property type="entry name" value="CHEMOTAXIS_TRANSDUC_2"/>
    <property type="match status" value="1"/>
</dbReference>
<feature type="domain" description="PAC" evidence="4">
    <location>
        <begin position="191"/>
        <end position="243"/>
    </location>
</feature>
<dbReference type="PANTHER" id="PTHR24422">
    <property type="entry name" value="CHEMOTAXIS PROTEIN METHYLTRANSFERASE"/>
    <property type="match status" value="1"/>
</dbReference>
<evidence type="ECO:0000313" key="6">
    <source>
        <dbReference type="Proteomes" id="UP001596292"/>
    </source>
</evidence>
<proteinExistence type="predicted"/>
<gene>
    <name evidence="5" type="ORF">ACFQE0_04895</name>
</gene>
<dbReference type="SUPFAM" id="SSF58104">
    <property type="entry name" value="Methyl-accepting chemotaxis protein (MCP) signaling domain"/>
    <property type="match status" value="1"/>
</dbReference>
<dbReference type="EMBL" id="JBHSWN010000001">
    <property type="protein sequence ID" value="MFC6789024.1"/>
    <property type="molecule type" value="Genomic_DNA"/>
</dbReference>
<dbReference type="InterPro" id="IPR004089">
    <property type="entry name" value="MCPsignal_dom"/>
</dbReference>
<feature type="domain" description="PAC" evidence="4">
    <location>
        <begin position="310"/>
        <end position="365"/>
    </location>
</feature>
<dbReference type="RefSeq" id="WP_378975277.1">
    <property type="nucleotide sequence ID" value="NZ_JBHSWN010000001.1"/>
</dbReference>
<dbReference type="Proteomes" id="UP001596292">
    <property type="component" value="Unassembled WGS sequence"/>
</dbReference>
<dbReference type="Pfam" id="PF07238">
    <property type="entry name" value="PilZ"/>
    <property type="match status" value="1"/>
</dbReference>
<dbReference type="InterPro" id="IPR013655">
    <property type="entry name" value="PAS_fold_3"/>
</dbReference>
<evidence type="ECO:0000259" key="2">
    <source>
        <dbReference type="PROSITE" id="PS50111"/>
    </source>
</evidence>
<keyword evidence="6" id="KW-1185">Reference proteome</keyword>
<dbReference type="Gene3D" id="3.30.450.20">
    <property type="entry name" value="PAS domain"/>
    <property type="match status" value="3"/>
</dbReference>
<dbReference type="PROSITE" id="PS50112">
    <property type="entry name" value="PAS"/>
    <property type="match status" value="1"/>
</dbReference>
<evidence type="ECO:0000256" key="1">
    <source>
        <dbReference type="PROSITE-ProRule" id="PRU00284"/>
    </source>
</evidence>